<dbReference type="Proteomes" id="UP000507470">
    <property type="component" value="Unassembled WGS sequence"/>
</dbReference>
<dbReference type="EMBL" id="CACVKT020003246">
    <property type="protein sequence ID" value="CAC5382637.1"/>
    <property type="molecule type" value="Genomic_DNA"/>
</dbReference>
<feature type="signal peptide" evidence="2">
    <location>
        <begin position="1"/>
        <end position="18"/>
    </location>
</feature>
<feature type="chain" id="PRO_5027003514" description="C-type lectin domain-containing protein" evidence="2">
    <location>
        <begin position="19"/>
        <end position="224"/>
    </location>
</feature>
<feature type="domain" description="C-type lectin" evidence="3">
    <location>
        <begin position="105"/>
        <end position="219"/>
    </location>
</feature>
<name>A0A6J8BK52_MYTCO</name>
<dbReference type="PROSITE" id="PS50041">
    <property type="entry name" value="C_TYPE_LECTIN_2"/>
    <property type="match status" value="1"/>
</dbReference>
<dbReference type="CDD" id="cd00037">
    <property type="entry name" value="CLECT"/>
    <property type="match status" value="1"/>
</dbReference>
<dbReference type="InterPro" id="IPR050111">
    <property type="entry name" value="C-type_lectin/snaclec_domain"/>
</dbReference>
<evidence type="ECO:0000259" key="3">
    <source>
        <dbReference type="PROSITE" id="PS50041"/>
    </source>
</evidence>
<evidence type="ECO:0000313" key="4">
    <source>
        <dbReference type="EMBL" id="CAC5382637.1"/>
    </source>
</evidence>
<evidence type="ECO:0000256" key="2">
    <source>
        <dbReference type="SAM" id="SignalP"/>
    </source>
</evidence>
<dbReference type="InterPro" id="IPR018378">
    <property type="entry name" value="C-type_lectin_CS"/>
</dbReference>
<dbReference type="InterPro" id="IPR001304">
    <property type="entry name" value="C-type_lectin-like"/>
</dbReference>
<dbReference type="PANTHER" id="PTHR22803">
    <property type="entry name" value="MANNOSE, PHOSPHOLIPASE, LECTIN RECEPTOR RELATED"/>
    <property type="match status" value="1"/>
</dbReference>
<protein>
    <recommendedName>
        <fullName evidence="3">C-type lectin domain-containing protein</fullName>
    </recommendedName>
</protein>
<keyword evidence="1" id="KW-1015">Disulfide bond</keyword>
<dbReference type="SMART" id="SM00034">
    <property type="entry name" value="CLECT"/>
    <property type="match status" value="1"/>
</dbReference>
<evidence type="ECO:0000313" key="5">
    <source>
        <dbReference type="Proteomes" id="UP000507470"/>
    </source>
</evidence>
<accession>A0A6J8BK52</accession>
<organism evidence="4 5">
    <name type="scientific">Mytilus coruscus</name>
    <name type="common">Sea mussel</name>
    <dbReference type="NCBI Taxonomy" id="42192"/>
    <lineage>
        <taxon>Eukaryota</taxon>
        <taxon>Metazoa</taxon>
        <taxon>Spiralia</taxon>
        <taxon>Lophotrochozoa</taxon>
        <taxon>Mollusca</taxon>
        <taxon>Bivalvia</taxon>
        <taxon>Autobranchia</taxon>
        <taxon>Pteriomorphia</taxon>
        <taxon>Mytilida</taxon>
        <taxon>Mytiloidea</taxon>
        <taxon>Mytilidae</taxon>
        <taxon>Mytilinae</taxon>
        <taxon>Mytilus</taxon>
    </lineage>
</organism>
<evidence type="ECO:0000256" key="1">
    <source>
        <dbReference type="ARBA" id="ARBA00023157"/>
    </source>
</evidence>
<dbReference type="OrthoDB" id="6062911at2759"/>
<dbReference type="InterPro" id="IPR016187">
    <property type="entry name" value="CTDL_fold"/>
</dbReference>
<dbReference type="AlphaFoldDB" id="A0A6J8BK52"/>
<dbReference type="InterPro" id="IPR016186">
    <property type="entry name" value="C-type_lectin-like/link_sf"/>
</dbReference>
<keyword evidence="2" id="KW-0732">Signal</keyword>
<dbReference type="Pfam" id="PF00059">
    <property type="entry name" value="Lectin_C"/>
    <property type="match status" value="1"/>
</dbReference>
<dbReference type="Gene3D" id="3.10.100.10">
    <property type="entry name" value="Mannose-Binding Protein A, subunit A"/>
    <property type="match status" value="1"/>
</dbReference>
<dbReference type="PROSITE" id="PS00615">
    <property type="entry name" value="C_TYPE_LECTIN_1"/>
    <property type="match status" value="1"/>
</dbReference>
<reference evidence="4 5" key="1">
    <citation type="submission" date="2020-06" db="EMBL/GenBank/DDBJ databases">
        <authorList>
            <person name="Li R."/>
            <person name="Bekaert M."/>
        </authorList>
    </citation>
    <scope>NUCLEOTIDE SEQUENCE [LARGE SCALE GENOMIC DNA]</scope>
    <source>
        <strain evidence="5">wild</strain>
    </source>
</reference>
<gene>
    <name evidence="4" type="ORF">MCOR_18443</name>
</gene>
<sequence>MMVIKIILLLMISKNAFSLHCMADNEKQDFDVSRKALSEIKADIQNIRNTLYSDYHQVVNKMYAVLRKRSDSLSKLDQKIQKIDNDFKFVEKTCQNTDDVELDKYNGHCYHYGTDKIDWFTAKKNCKKIGGYLVKIDNKDENKRIHSIIRKTGKNHWIGLADFTEGQFRWTFDQSLATSIPWFPGRGKHDTNRNCVNIGDSSGQWDDRTCSYKLPYICERNLCK</sequence>
<proteinExistence type="predicted"/>
<dbReference type="SUPFAM" id="SSF56436">
    <property type="entry name" value="C-type lectin-like"/>
    <property type="match status" value="1"/>
</dbReference>
<keyword evidence="5" id="KW-1185">Reference proteome</keyword>